<dbReference type="AlphaFoldDB" id="A0A4R7NN66"/>
<comment type="caution">
    <text evidence="2">The sequence shown here is derived from an EMBL/GenBank/DDBJ whole genome shotgun (WGS) entry which is preliminary data.</text>
</comment>
<gene>
    <name evidence="2" type="ORF">C8E00_104475</name>
</gene>
<feature type="domain" description="Putative zinc-finger" evidence="1">
    <location>
        <begin position="6"/>
        <end position="39"/>
    </location>
</feature>
<dbReference type="Pfam" id="PF13490">
    <property type="entry name" value="zf-HC2"/>
    <property type="match status" value="1"/>
</dbReference>
<protein>
    <submittedName>
        <fullName evidence="2">Putative zinc finger protein</fullName>
    </submittedName>
</protein>
<reference evidence="2 3" key="1">
    <citation type="submission" date="2019-03" db="EMBL/GenBank/DDBJ databases">
        <title>Genomic Encyclopedia of Type Strains, Phase IV (KMG-IV): sequencing the most valuable type-strain genomes for metagenomic binning, comparative biology and taxonomic classification.</title>
        <authorList>
            <person name="Goeker M."/>
        </authorList>
    </citation>
    <scope>NUCLEOTIDE SEQUENCE [LARGE SCALE GENOMIC DNA]</scope>
    <source>
        <strain evidence="2 3">DSM 6770</strain>
    </source>
</reference>
<dbReference type="InterPro" id="IPR027383">
    <property type="entry name" value="Znf_put"/>
</dbReference>
<organism evidence="2 3">
    <name type="scientific">Chromohalobacter marismortui</name>
    <dbReference type="NCBI Taxonomy" id="42055"/>
    <lineage>
        <taxon>Bacteria</taxon>
        <taxon>Pseudomonadati</taxon>
        <taxon>Pseudomonadota</taxon>
        <taxon>Gammaproteobacteria</taxon>
        <taxon>Oceanospirillales</taxon>
        <taxon>Halomonadaceae</taxon>
        <taxon>Chromohalobacter</taxon>
    </lineage>
</organism>
<dbReference type="EMBL" id="SOBR01000004">
    <property type="protein sequence ID" value="TDU22294.1"/>
    <property type="molecule type" value="Genomic_DNA"/>
</dbReference>
<dbReference type="Proteomes" id="UP000295380">
    <property type="component" value="Unassembled WGS sequence"/>
</dbReference>
<proteinExistence type="predicted"/>
<evidence type="ECO:0000313" key="2">
    <source>
        <dbReference type="EMBL" id="TDU22294.1"/>
    </source>
</evidence>
<dbReference type="RefSeq" id="WP_208291921.1">
    <property type="nucleotide sequence ID" value="NZ_SOBR01000004.1"/>
</dbReference>
<name>A0A4R7NN66_9GAMM</name>
<evidence type="ECO:0000259" key="1">
    <source>
        <dbReference type="Pfam" id="PF13490"/>
    </source>
</evidence>
<evidence type="ECO:0000313" key="3">
    <source>
        <dbReference type="Proteomes" id="UP000295380"/>
    </source>
</evidence>
<keyword evidence="3" id="KW-1185">Reference proteome</keyword>
<accession>A0A4R7NN66</accession>
<sequence>MKMLMCREATRLMSKRLDVSLGIQEKMALKFHLAMCGACKQCNKQFQLLHDAGRVLEHQTTAMPFDVGGDSR</sequence>